<dbReference type="SUPFAM" id="SSF56219">
    <property type="entry name" value="DNase I-like"/>
    <property type="match status" value="1"/>
</dbReference>
<dbReference type="Proteomes" id="UP001165121">
    <property type="component" value="Unassembled WGS sequence"/>
</dbReference>
<feature type="region of interest" description="Disordered" evidence="1">
    <location>
        <begin position="584"/>
        <end position="617"/>
    </location>
</feature>
<protein>
    <submittedName>
        <fullName evidence="2">Unnamed protein product</fullName>
    </submittedName>
</protein>
<accession>A0A9W6XP75</accession>
<gene>
    <name evidence="2" type="ORF">Pfra01_001377000</name>
</gene>
<comment type="caution">
    <text evidence="2">The sequence shown here is derived from an EMBL/GenBank/DDBJ whole genome shotgun (WGS) entry which is preliminary data.</text>
</comment>
<evidence type="ECO:0000313" key="2">
    <source>
        <dbReference type="EMBL" id="GMF42294.1"/>
    </source>
</evidence>
<dbReference type="EMBL" id="BSXT01001420">
    <property type="protein sequence ID" value="GMF42294.1"/>
    <property type="molecule type" value="Genomic_DNA"/>
</dbReference>
<evidence type="ECO:0000313" key="3">
    <source>
        <dbReference type="Proteomes" id="UP001165121"/>
    </source>
</evidence>
<name>A0A9W6XP75_9STRA</name>
<dbReference type="AlphaFoldDB" id="A0A9W6XP75"/>
<dbReference type="InterPro" id="IPR036691">
    <property type="entry name" value="Endo/exonu/phosph_ase_sf"/>
</dbReference>
<proteinExistence type="predicted"/>
<feature type="region of interest" description="Disordered" evidence="1">
    <location>
        <begin position="493"/>
        <end position="513"/>
    </location>
</feature>
<sequence length="1052" mass="116920">MWGFNYTTANKFSFWASGNDRRASVAILVNPYGALTFPEDVSIIYGGDFNCVTNNGLDRQGGSRKLELGVKELEGFAAKHGLWDAGFYNFPRTDGITAKRKYAQMCHTHFHIAASGKKGSSRLDRFYVSTTIKGLVRGSEVEDARCKSDHRAVLLELHSPKGIIRVKKRPKLYPAPAYVQTAMKSLIAQSIETLGDKLKQDTEGKAAKSWDDFKVNLKADMNKLKTAAKKRTTAGFRQPPKRPPRGSSRGCAQKFADNTIPTLISRKEDSTRDTPDKANILAESWENIFRGEAEDKSNIDDFIGIYSKKWKQVDLSELDEEITEVEVAVAIAKGKIGKGRTIHEAIDILEVAKEICRSNGELTEAQVLLLDFAKAYDSLDREFLTAILKAKGFPPKLCSIIRATHTDTTVQFLANGHLSDKVQVKSGIRQAWGDYTTAPIRVAGYADDTAIYIAHKNRQEAAIAAVTKISRVSGLKLNVQKSAAIRLGLEEPQDDDATVTSTGGTSAGAGELTAGVPQPVEVTSTTRYLGHLAGAGSTVKLAWEKAFAALRVRLVLAEAKKNSVQQRAAIAAAKLRVEGQIHGSRAPTGRLGAVSGGEEEPQARGAGDARHQGRAAGPKCLHSGCMGADGRRTKAEGWGDNAATGLRRDRFLVPRKITPKEEPQDTLWGTGRPWVEAHFHEMHHPAKDDTAVLQDSRRALRYDNGLLTRWTTHGLKIHCTGQARLNLARRRNERHKLSGECYTESIGEVMLTALWLGNTQGGEARQIPMESGVAHLFRELSLDLLVNYPEILFSTTQRNVLKVLHQLEDPHHVFLVTDSQNKQIEHSWGPTPARIDWDRQQDSVDTAIARFLGVGERSVWSVPHPWLTRCRPLWAGKRRWTQSRSKSKQQMNKNKNKEAEEVCKRADRKFPAANEKHAGALRKVSWKRIQRMEGVSAYHTHNIVTLKHNRLRIWAGAEHKFKCTAMRCTNATTTGTTHLVWQCPEAAQLWTMMLQGWGFAQSGQSCTEQKREAALPNIFSFTLRMLPSWPVEWGRTGNLEPWSDVREVASDL</sequence>
<evidence type="ECO:0000256" key="1">
    <source>
        <dbReference type="SAM" id="MobiDB-lite"/>
    </source>
</evidence>
<keyword evidence="3" id="KW-1185">Reference proteome</keyword>
<dbReference type="Gene3D" id="3.60.10.10">
    <property type="entry name" value="Endonuclease/exonuclease/phosphatase"/>
    <property type="match status" value="1"/>
</dbReference>
<reference evidence="2" key="1">
    <citation type="submission" date="2023-04" db="EMBL/GenBank/DDBJ databases">
        <title>Phytophthora fragariaefolia NBRC 109709.</title>
        <authorList>
            <person name="Ichikawa N."/>
            <person name="Sato H."/>
            <person name="Tonouchi N."/>
        </authorList>
    </citation>
    <scope>NUCLEOTIDE SEQUENCE</scope>
    <source>
        <strain evidence="2">NBRC 109709</strain>
    </source>
</reference>
<feature type="compositionally biased region" description="Low complexity" evidence="1">
    <location>
        <begin position="498"/>
        <end position="513"/>
    </location>
</feature>
<organism evidence="2 3">
    <name type="scientific">Phytophthora fragariaefolia</name>
    <dbReference type="NCBI Taxonomy" id="1490495"/>
    <lineage>
        <taxon>Eukaryota</taxon>
        <taxon>Sar</taxon>
        <taxon>Stramenopiles</taxon>
        <taxon>Oomycota</taxon>
        <taxon>Peronosporomycetes</taxon>
        <taxon>Peronosporales</taxon>
        <taxon>Peronosporaceae</taxon>
        <taxon>Phytophthora</taxon>
    </lineage>
</organism>
<feature type="region of interest" description="Disordered" evidence="1">
    <location>
        <begin position="228"/>
        <end position="253"/>
    </location>
</feature>
<feature type="region of interest" description="Disordered" evidence="1">
    <location>
        <begin position="880"/>
        <end position="901"/>
    </location>
</feature>